<dbReference type="InterPro" id="IPR046887">
    <property type="entry name" value="RsmE_PUA-like"/>
</dbReference>
<evidence type="ECO:0000259" key="1">
    <source>
        <dbReference type="Pfam" id="PF20260"/>
    </source>
</evidence>
<dbReference type="GO" id="GO:0070475">
    <property type="term" value="P:rRNA base methylation"/>
    <property type="evidence" value="ECO:0007669"/>
    <property type="project" value="TreeGrafter"/>
</dbReference>
<protein>
    <recommendedName>
        <fullName evidence="1">Ribosomal RNA small subunit methyltransferase E PUA-like domain-containing protein</fullName>
    </recommendedName>
</protein>
<dbReference type="PANTHER" id="PTHR30027:SF3">
    <property type="entry name" value="16S RRNA (URACIL(1498)-N(3))-METHYLTRANSFERASE"/>
    <property type="match status" value="1"/>
</dbReference>
<dbReference type="InterPro" id="IPR006700">
    <property type="entry name" value="RsmE"/>
</dbReference>
<feature type="domain" description="Ribosomal RNA small subunit methyltransferase E PUA-like" evidence="1">
    <location>
        <begin position="19"/>
        <end position="64"/>
    </location>
</feature>
<dbReference type="Proteomes" id="UP000189670">
    <property type="component" value="Unassembled WGS sequence"/>
</dbReference>
<proteinExistence type="predicted"/>
<dbReference type="PANTHER" id="PTHR30027">
    <property type="entry name" value="RIBOSOMAL RNA SMALL SUBUNIT METHYLTRANSFERASE E"/>
    <property type="match status" value="1"/>
</dbReference>
<evidence type="ECO:0000313" key="3">
    <source>
        <dbReference type="Proteomes" id="UP000189670"/>
    </source>
</evidence>
<organism evidence="2 3">
    <name type="scientific">Candidatus Magnetoglobus multicellularis str. Araruama</name>
    <dbReference type="NCBI Taxonomy" id="890399"/>
    <lineage>
        <taxon>Bacteria</taxon>
        <taxon>Pseudomonadati</taxon>
        <taxon>Thermodesulfobacteriota</taxon>
        <taxon>Desulfobacteria</taxon>
        <taxon>Desulfobacterales</taxon>
        <taxon>Desulfobacteraceae</taxon>
        <taxon>Candidatus Magnetoglobus</taxon>
    </lineage>
</organism>
<dbReference type="EMBL" id="ATBP01000212">
    <property type="protein sequence ID" value="ETR71856.1"/>
    <property type="molecule type" value="Genomic_DNA"/>
</dbReference>
<dbReference type="NCBIfam" id="TIGR00046">
    <property type="entry name" value="RsmE family RNA methyltransferase"/>
    <property type="match status" value="1"/>
</dbReference>
<reference evidence="3" key="1">
    <citation type="submission" date="2012-11" db="EMBL/GenBank/DDBJ databases">
        <authorList>
            <person name="Lucero-Rivera Y.E."/>
            <person name="Tovar-Ramirez D."/>
        </authorList>
    </citation>
    <scope>NUCLEOTIDE SEQUENCE [LARGE SCALE GENOMIC DNA]</scope>
    <source>
        <strain evidence="3">Araruama</strain>
    </source>
</reference>
<comment type="caution">
    <text evidence="2">The sequence shown here is derived from an EMBL/GenBank/DDBJ whole genome shotgun (WGS) entry which is preliminary data.</text>
</comment>
<dbReference type="SUPFAM" id="SSF88697">
    <property type="entry name" value="PUA domain-like"/>
    <property type="match status" value="1"/>
</dbReference>
<dbReference type="AlphaFoldDB" id="A0A1V1PAQ1"/>
<gene>
    <name evidence="2" type="ORF">OMM_07845</name>
</gene>
<sequence>MRRFCVTQDMFDNDKVIIAGTDFHYIKNVLRLKTGDRVQLVDTHGYLYHVQITRFTKNQVITIIIDNAQQIAPPAIHVTIAQSILKEKKWITLFARQQNWG</sequence>
<dbReference type="Pfam" id="PF20260">
    <property type="entry name" value="PUA_4"/>
    <property type="match status" value="1"/>
</dbReference>
<dbReference type="Gene3D" id="2.40.240.20">
    <property type="entry name" value="Hypothetical PUA domain-like, domain 1"/>
    <property type="match status" value="1"/>
</dbReference>
<evidence type="ECO:0000313" key="2">
    <source>
        <dbReference type="EMBL" id="ETR71856.1"/>
    </source>
</evidence>
<name>A0A1V1PAQ1_9BACT</name>
<accession>A0A1V1PAQ1</accession>
<dbReference type="InterPro" id="IPR015947">
    <property type="entry name" value="PUA-like_sf"/>
</dbReference>
<dbReference type="GO" id="GO:0070042">
    <property type="term" value="F:rRNA (uridine-N3-)-methyltransferase activity"/>
    <property type="evidence" value="ECO:0007669"/>
    <property type="project" value="TreeGrafter"/>
</dbReference>